<evidence type="ECO:0000256" key="1">
    <source>
        <dbReference type="SAM" id="MobiDB-lite"/>
    </source>
</evidence>
<evidence type="ECO:0000313" key="3">
    <source>
        <dbReference type="Proteomes" id="UP000037460"/>
    </source>
</evidence>
<keyword evidence="3" id="KW-1185">Reference proteome</keyword>
<reference evidence="3" key="1">
    <citation type="journal article" date="2015" name="PLoS Genet.">
        <title>Genome Sequence and Transcriptome Analyses of Chrysochromulina tobin: Metabolic Tools for Enhanced Algal Fitness in the Prominent Order Prymnesiales (Haptophyceae).</title>
        <authorList>
            <person name="Hovde B.T."/>
            <person name="Deodato C.R."/>
            <person name="Hunsperger H.M."/>
            <person name="Ryken S.A."/>
            <person name="Yost W."/>
            <person name="Jha R.K."/>
            <person name="Patterson J."/>
            <person name="Monnat R.J. Jr."/>
            <person name="Barlow S.B."/>
            <person name="Starkenburg S.R."/>
            <person name="Cattolico R.A."/>
        </authorList>
    </citation>
    <scope>NUCLEOTIDE SEQUENCE</scope>
    <source>
        <strain evidence="3">CCMP291</strain>
    </source>
</reference>
<name>A0A0M0JB25_9EUKA</name>
<gene>
    <name evidence="2" type="ORF">Ctob_005198</name>
</gene>
<accession>A0A0M0JB25</accession>
<dbReference type="EMBL" id="JWZX01003195">
    <property type="protein sequence ID" value="KOO23418.1"/>
    <property type="molecule type" value="Genomic_DNA"/>
</dbReference>
<sequence>MRAARDLRTGTADELARPRTSRPGTATSGGVAPVAATALLDALRLASSVISLPQCNDPAARPATGGAAGERTSPAASVADGKRAQHAASALDADDTGAGNGDGDDTGLVPSDSFAAAWSRAQVEHATPSDSFGAAWSQAQAEHATQIGALVDAVSQQPSAHRISSSSGGATEGGTTSAVDGALDGVLAALQRCRSSLDAQFHQMSAPLRADELLRIAALEHAAAAATGRGRADAEVEDDLEGAHEELPPSYLTPTPEACEQQLQQCFPAHLGALWGSGSSELREMALDRLKALLQTPPNTAALSTAPNAALAPARAALLGLLAPLHYAMGARSVRVVQGAMVGAPY</sequence>
<dbReference type="Proteomes" id="UP000037460">
    <property type="component" value="Unassembled WGS sequence"/>
</dbReference>
<proteinExistence type="predicted"/>
<feature type="region of interest" description="Disordered" evidence="1">
    <location>
        <begin position="54"/>
        <end position="111"/>
    </location>
</feature>
<feature type="region of interest" description="Disordered" evidence="1">
    <location>
        <begin position="1"/>
        <end position="31"/>
    </location>
</feature>
<feature type="compositionally biased region" description="Low complexity" evidence="1">
    <location>
        <begin position="58"/>
        <end position="72"/>
    </location>
</feature>
<evidence type="ECO:0000313" key="2">
    <source>
        <dbReference type="EMBL" id="KOO23418.1"/>
    </source>
</evidence>
<comment type="caution">
    <text evidence="2">The sequence shown here is derived from an EMBL/GenBank/DDBJ whole genome shotgun (WGS) entry which is preliminary data.</text>
</comment>
<organism evidence="2 3">
    <name type="scientific">Chrysochromulina tobinii</name>
    <dbReference type="NCBI Taxonomy" id="1460289"/>
    <lineage>
        <taxon>Eukaryota</taxon>
        <taxon>Haptista</taxon>
        <taxon>Haptophyta</taxon>
        <taxon>Prymnesiophyceae</taxon>
        <taxon>Prymnesiales</taxon>
        <taxon>Chrysochromulinaceae</taxon>
        <taxon>Chrysochromulina</taxon>
    </lineage>
</organism>
<dbReference type="AlphaFoldDB" id="A0A0M0JB25"/>
<protein>
    <submittedName>
        <fullName evidence="2">Uncharacterized protein</fullName>
    </submittedName>
</protein>